<evidence type="ECO:0000259" key="6">
    <source>
        <dbReference type="PROSITE" id="PS50106"/>
    </source>
</evidence>
<dbReference type="SUPFAM" id="SSF50156">
    <property type="entry name" value="PDZ domain-like"/>
    <property type="match status" value="1"/>
</dbReference>
<dbReference type="InterPro" id="IPR029045">
    <property type="entry name" value="ClpP/crotonase-like_dom_sf"/>
</dbReference>
<comment type="caution">
    <text evidence="7">The sequence shown here is derived from an EMBL/GenBank/DDBJ whole genome shotgun (WGS) entry which is preliminary data.</text>
</comment>
<dbReference type="GO" id="GO:0007165">
    <property type="term" value="P:signal transduction"/>
    <property type="evidence" value="ECO:0007669"/>
    <property type="project" value="TreeGrafter"/>
</dbReference>
<dbReference type="EMBL" id="BMXI01000024">
    <property type="protein sequence ID" value="GHC67475.1"/>
    <property type="molecule type" value="Genomic_DNA"/>
</dbReference>
<evidence type="ECO:0000256" key="2">
    <source>
        <dbReference type="ARBA" id="ARBA00022670"/>
    </source>
</evidence>
<evidence type="ECO:0000256" key="1">
    <source>
        <dbReference type="ARBA" id="ARBA00009179"/>
    </source>
</evidence>
<dbReference type="Gene3D" id="2.30.42.10">
    <property type="match status" value="1"/>
</dbReference>
<dbReference type="PANTHER" id="PTHR32060">
    <property type="entry name" value="TAIL-SPECIFIC PROTEASE"/>
    <property type="match status" value="1"/>
</dbReference>
<evidence type="ECO:0000313" key="7">
    <source>
        <dbReference type="EMBL" id="GHC67475.1"/>
    </source>
</evidence>
<dbReference type="Gene3D" id="3.90.226.10">
    <property type="entry name" value="2-enoyl-CoA Hydratase, Chain A, domain 1"/>
    <property type="match status" value="1"/>
</dbReference>
<dbReference type="CDD" id="cd07560">
    <property type="entry name" value="Peptidase_S41_CPP"/>
    <property type="match status" value="1"/>
</dbReference>
<dbReference type="InterPro" id="IPR001478">
    <property type="entry name" value="PDZ"/>
</dbReference>
<name>A0A918TYU9_9BACT</name>
<evidence type="ECO:0000256" key="4">
    <source>
        <dbReference type="ARBA" id="ARBA00022825"/>
    </source>
</evidence>
<dbReference type="InterPro" id="IPR036034">
    <property type="entry name" value="PDZ_sf"/>
</dbReference>
<dbReference type="InterPro" id="IPR005151">
    <property type="entry name" value="Tail-specific_protease"/>
</dbReference>
<dbReference type="PROSITE" id="PS50106">
    <property type="entry name" value="PDZ"/>
    <property type="match status" value="1"/>
</dbReference>
<keyword evidence="4 5" id="KW-0720">Serine protease</keyword>
<reference evidence="7" key="1">
    <citation type="journal article" date="2014" name="Int. J. Syst. Evol. Microbiol.">
        <title>Complete genome sequence of Corynebacterium casei LMG S-19264T (=DSM 44701T), isolated from a smear-ripened cheese.</title>
        <authorList>
            <consortium name="US DOE Joint Genome Institute (JGI-PGF)"/>
            <person name="Walter F."/>
            <person name="Albersmeier A."/>
            <person name="Kalinowski J."/>
            <person name="Ruckert C."/>
        </authorList>
    </citation>
    <scope>NUCLEOTIDE SEQUENCE</scope>
    <source>
        <strain evidence="7">KCTC 12988</strain>
    </source>
</reference>
<dbReference type="GO" id="GO:0004175">
    <property type="term" value="F:endopeptidase activity"/>
    <property type="evidence" value="ECO:0007669"/>
    <property type="project" value="TreeGrafter"/>
</dbReference>
<proteinExistence type="inferred from homology"/>
<dbReference type="Pfam" id="PF13180">
    <property type="entry name" value="PDZ_2"/>
    <property type="match status" value="1"/>
</dbReference>
<evidence type="ECO:0000256" key="5">
    <source>
        <dbReference type="RuleBase" id="RU004404"/>
    </source>
</evidence>
<sequence>MRFHSLVASLLLSLSLFGQDEVSPLPDQDDGYQHVERFIKILEEVRANHPDADKVTYERLINRALEGMVGSLDTFSAFYHPETVQHMDFEGPAIEEQFAIPSLGLTLAQRDGQVYLANVREHSTAQRAGLREGDVLLKSQAKDLSALDLPAAKAALAGQPGASLTLTVYRKTARREITAELLHAVVKQAALPDAFLLEQYGAPKVGYARLTEFSATAARELEAALDDLEDKGMTALILDLRGNGGGLLNVAVDLLGLFLPPNTEVVTTQGRSPKAQIPPLKTAERQRVKREYPLVVLLDRNSASASELVGGALQDLQRATLIGETSFGKGSVQNIEAREGGTALRLTFATYHTPSGRTPHEVGVEPDIAVEISDEDLSNFERFKTRKSATPETLEELEKWTDPVLKAAIDKLQAR</sequence>
<dbReference type="InterPro" id="IPR004447">
    <property type="entry name" value="Peptidase_S41A"/>
</dbReference>
<dbReference type="SUPFAM" id="SSF52096">
    <property type="entry name" value="ClpP/crotonase"/>
    <property type="match status" value="1"/>
</dbReference>
<dbReference type="RefSeq" id="WP_189574396.1">
    <property type="nucleotide sequence ID" value="NZ_BMXI01000024.1"/>
</dbReference>
<dbReference type="GO" id="GO:0030288">
    <property type="term" value="C:outer membrane-bounded periplasmic space"/>
    <property type="evidence" value="ECO:0007669"/>
    <property type="project" value="TreeGrafter"/>
</dbReference>
<feature type="domain" description="PDZ" evidence="6">
    <location>
        <begin position="103"/>
        <end position="156"/>
    </location>
</feature>
<protein>
    <submittedName>
        <fullName evidence="7">Peptidase S41</fullName>
    </submittedName>
</protein>
<evidence type="ECO:0000256" key="3">
    <source>
        <dbReference type="ARBA" id="ARBA00022801"/>
    </source>
</evidence>
<keyword evidence="8" id="KW-1185">Reference proteome</keyword>
<organism evidence="7 8">
    <name type="scientific">Roseibacillus persicicus</name>
    <dbReference type="NCBI Taxonomy" id="454148"/>
    <lineage>
        <taxon>Bacteria</taxon>
        <taxon>Pseudomonadati</taxon>
        <taxon>Verrucomicrobiota</taxon>
        <taxon>Verrucomicrobiia</taxon>
        <taxon>Verrucomicrobiales</taxon>
        <taxon>Verrucomicrobiaceae</taxon>
        <taxon>Roseibacillus</taxon>
    </lineage>
</organism>
<gene>
    <name evidence="7" type="primary">prc</name>
    <name evidence="7" type="ORF">GCM10007100_39430</name>
</gene>
<dbReference type="AlphaFoldDB" id="A0A918TYU9"/>
<keyword evidence="2 5" id="KW-0645">Protease</keyword>
<dbReference type="PANTHER" id="PTHR32060:SF30">
    <property type="entry name" value="CARBOXY-TERMINAL PROCESSING PROTEASE CTPA"/>
    <property type="match status" value="1"/>
</dbReference>
<dbReference type="GO" id="GO:0008236">
    <property type="term" value="F:serine-type peptidase activity"/>
    <property type="evidence" value="ECO:0007669"/>
    <property type="project" value="UniProtKB-KW"/>
</dbReference>
<keyword evidence="3 5" id="KW-0378">Hydrolase</keyword>
<dbReference type="SMART" id="SM00228">
    <property type="entry name" value="PDZ"/>
    <property type="match status" value="1"/>
</dbReference>
<reference evidence="7" key="2">
    <citation type="submission" date="2020-09" db="EMBL/GenBank/DDBJ databases">
        <authorList>
            <person name="Sun Q."/>
            <person name="Kim S."/>
        </authorList>
    </citation>
    <scope>NUCLEOTIDE SEQUENCE</scope>
    <source>
        <strain evidence="7">KCTC 12988</strain>
    </source>
</reference>
<dbReference type="Pfam" id="PF03572">
    <property type="entry name" value="Peptidase_S41"/>
    <property type="match status" value="1"/>
</dbReference>
<dbReference type="Proteomes" id="UP000644507">
    <property type="component" value="Unassembled WGS sequence"/>
</dbReference>
<evidence type="ECO:0000313" key="8">
    <source>
        <dbReference type="Proteomes" id="UP000644507"/>
    </source>
</evidence>
<dbReference type="NCBIfam" id="TIGR00225">
    <property type="entry name" value="prc"/>
    <property type="match status" value="1"/>
</dbReference>
<dbReference type="GO" id="GO:0006508">
    <property type="term" value="P:proteolysis"/>
    <property type="evidence" value="ECO:0007669"/>
    <property type="project" value="UniProtKB-KW"/>
</dbReference>
<dbReference type="SMART" id="SM00245">
    <property type="entry name" value="TSPc"/>
    <property type="match status" value="1"/>
</dbReference>
<comment type="similarity">
    <text evidence="1 5">Belongs to the peptidase S41A family.</text>
</comment>
<dbReference type="Gene3D" id="3.30.750.44">
    <property type="match status" value="1"/>
</dbReference>
<accession>A0A918TYU9</accession>